<dbReference type="GO" id="GO:0005737">
    <property type="term" value="C:cytoplasm"/>
    <property type="evidence" value="ECO:0007669"/>
    <property type="project" value="UniProtKB-SubCell"/>
</dbReference>
<dbReference type="PANTHER" id="PTHR10954:SF18">
    <property type="entry name" value="RIBONUCLEASE HII"/>
    <property type="match status" value="1"/>
</dbReference>
<keyword evidence="8 14" id="KW-0963">Cytoplasm</keyword>
<dbReference type="InterPro" id="IPR024567">
    <property type="entry name" value="RNase_HII/HIII_dom"/>
</dbReference>
<evidence type="ECO:0000256" key="3">
    <source>
        <dbReference type="ARBA" id="ARBA00004065"/>
    </source>
</evidence>
<evidence type="ECO:0000256" key="9">
    <source>
        <dbReference type="ARBA" id="ARBA00022722"/>
    </source>
</evidence>
<evidence type="ECO:0000259" key="17">
    <source>
        <dbReference type="PROSITE" id="PS51975"/>
    </source>
</evidence>
<dbReference type="GO" id="GO:0032299">
    <property type="term" value="C:ribonuclease H2 complex"/>
    <property type="evidence" value="ECO:0007669"/>
    <property type="project" value="TreeGrafter"/>
</dbReference>
<evidence type="ECO:0000256" key="10">
    <source>
        <dbReference type="ARBA" id="ARBA00022723"/>
    </source>
</evidence>
<gene>
    <name evidence="14" type="primary">rnhB</name>
    <name evidence="18" type="ORF">E7027_04990</name>
</gene>
<keyword evidence="13 14" id="KW-0464">Manganese</keyword>
<sequence length="213" mass="23030">MKNELIQFDKKEALRLETSFLLGIDEAGRGPLAGPVVAAACFIPPSLATLFEDVNDSKKLTEKKREALFERLTNSGILYGIGFASAAEIDRLNILQATFLAMRRAAYKFLNMPGAVALIDGPHPAAGLTLKQCPVVDGDAKSLSIAAASIIAKVTRDRYMNLLDSLYPGYGFAGHKGYGTAKHLKALTELGPCQEHRRSFGPVARLLTPLFLP</sequence>
<comment type="function">
    <text evidence="3 14 16">Endonuclease that specifically degrades the RNA of RNA-DNA hybrids.</text>
</comment>
<dbReference type="PANTHER" id="PTHR10954">
    <property type="entry name" value="RIBONUCLEASE H2 SUBUNIT A"/>
    <property type="match status" value="1"/>
</dbReference>
<comment type="similarity">
    <text evidence="5 14 16">Belongs to the RNase HII family.</text>
</comment>
<comment type="catalytic activity">
    <reaction evidence="1 14 15 16">
        <text>Endonucleolytic cleavage to 5'-phosphomonoester.</text>
        <dbReference type="EC" id="3.1.26.4"/>
    </reaction>
</comment>
<dbReference type="GO" id="GO:0030145">
    <property type="term" value="F:manganese ion binding"/>
    <property type="evidence" value="ECO:0007669"/>
    <property type="project" value="UniProtKB-UniRule"/>
</dbReference>
<dbReference type="InterPro" id="IPR022898">
    <property type="entry name" value="RNase_HII"/>
</dbReference>
<organism evidence="18 19">
    <name type="scientific">Candidatus Avelusimicrobium gallicola</name>
    <dbReference type="NCBI Taxonomy" id="2562704"/>
    <lineage>
        <taxon>Bacteria</taxon>
        <taxon>Pseudomonadati</taxon>
        <taxon>Elusimicrobiota</taxon>
        <taxon>Elusimicrobia</taxon>
        <taxon>Elusimicrobiales</taxon>
        <taxon>Elusimicrobiaceae</taxon>
        <taxon>Candidatus Avelusimicrobium</taxon>
    </lineage>
</organism>
<feature type="binding site" evidence="14 15">
    <location>
        <position position="120"/>
    </location>
    <ligand>
        <name>a divalent metal cation</name>
        <dbReference type="ChEBI" id="CHEBI:60240"/>
    </ligand>
</feature>
<evidence type="ECO:0000256" key="15">
    <source>
        <dbReference type="PROSITE-ProRule" id="PRU01319"/>
    </source>
</evidence>
<dbReference type="InterPro" id="IPR012337">
    <property type="entry name" value="RNaseH-like_sf"/>
</dbReference>
<comment type="subcellular location">
    <subcellularLocation>
        <location evidence="4 14">Cytoplasm</location>
    </subcellularLocation>
</comment>
<evidence type="ECO:0000256" key="14">
    <source>
        <dbReference type="HAMAP-Rule" id="MF_00052"/>
    </source>
</evidence>
<dbReference type="GO" id="GO:0043137">
    <property type="term" value="P:DNA replication, removal of RNA primer"/>
    <property type="evidence" value="ECO:0007669"/>
    <property type="project" value="TreeGrafter"/>
</dbReference>
<evidence type="ECO:0000256" key="4">
    <source>
        <dbReference type="ARBA" id="ARBA00004496"/>
    </source>
</evidence>
<feature type="binding site" evidence="14 15">
    <location>
        <position position="26"/>
    </location>
    <ligand>
        <name>a divalent metal cation</name>
        <dbReference type="ChEBI" id="CHEBI:60240"/>
    </ligand>
</feature>
<evidence type="ECO:0000256" key="6">
    <source>
        <dbReference type="ARBA" id="ARBA00012180"/>
    </source>
</evidence>
<evidence type="ECO:0000313" key="18">
    <source>
        <dbReference type="EMBL" id="MBE6421468.1"/>
    </source>
</evidence>
<feature type="binding site" evidence="14 15">
    <location>
        <position position="25"/>
    </location>
    <ligand>
        <name>a divalent metal cation</name>
        <dbReference type="ChEBI" id="CHEBI:60240"/>
    </ligand>
</feature>
<dbReference type="Pfam" id="PF01351">
    <property type="entry name" value="RNase_HII"/>
    <property type="match status" value="1"/>
</dbReference>
<evidence type="ECO:0000256" key="12">
    <source>
        <dbReference type="ARBA" id="ARBA00022801"/>
    </source>
</evidence>
<dbReference type="InterPro" id="IPR036397">
    <property type="entry name" value="RNaseH_sf"/>
</dbReference>
<reference evidence="18" key="1">
    <citation type="submission" date="2019-04" db="EMBL/GenBank/DDBJ databases">
        <title>Evolution of Biomass-Degrading Anaerobic Consortia Revealed by Metagenomics.</title>
        <authorList>
            <person name="Peng X."/>
        </authorList>
    </citation>
    <scope>NUCLEOTIDE SEQUENCE</scope>
    <source>
        <strain evidence="18">SIG66</strain>
    </source>
</reference>
<dbReference type="SUPFAM" id="SSF53098">
    <property type="entry name" value="Ribonuclease H-like"/>
    <property type="match status" value="1"/>
</dbReference>
<dbReference type="Gene3D" id="3.30.420.10">
    <property type="entry name" value="Ribonuclease H-like superfamily/Ribonuclease H"/>
    <property type="match status" value="1"/>
</dbReference>
<dbReference type="EC" id="3.1.26.4" evidence="6 14"/>
<evidence type="ECO:0000256" key="16">
    <source>
        <dbReference type="RuleBase" id="RU003515"/>
    </source>
</evidence>
<evidence type="ECO:0000256" key="5">
    <source>
        <dbReference type="ARBA" id="ARBA00007383"/>
    </source>
</evidence>
<evidence type="ECO:0000256" key="11">
    <source>
        <dbReference type="ARBA" id="ARBA00022759"/>
    </source>
</evidence>
<evidence type="ECO:0000313" key="19">
    <source>
        <dbReference type="Proteomes" id="UP000725649"/>
    </source>
</evidence>
<dbReference type="EMBL" id="SUVG01000005">
    <property type="protein sequence ID" value="MBE6421468.1"/>
    <property type="molecule type" value="Genomic_DNA"/>
</dbReference>
<dbReference type="PROSITE" id="PS51975">
    <property type="entry name" value="RNASE_H_2"/>
    <property type="match status" value="1"/>
</dbReference>
<comment type="caution">
    <text evidence="18">The sequence shown here is derived from an EMBL/GenBank/DDBJ whole genome shotgun (WGS) entry which is preliminary data.</text>
</comment>
<dbReference type="CDD" id="cd07182">
    <property type="entry name" value="RNase_HII_bacteria_HII_like"/>
    <property type="match status" value="1"/>
</dbReference>
<comment type="cofactor">
    <cofactor evidence="2">
        <name>Mg(2+)</name>
        <dbReference type="ChEBI" id="CHEBI:18420"/>
    </cofactor>
</comment>
<dbReference type="GO" id="GO:0004523">
    <property type="term" value="F:RNA-DNA hybrid ribonuclease activity"/>
    <property type="evidence" value="ECO:0007669"/>
    <property type="project" value="UniProtKB-UniRule"/>
</dbReference>
<evidence type="ECO:0000256" key="1">
    <source>
        <dbReference type="ARBA" id="ARBA00000077"/>
    </source>
</evidence>
<evidence type="ECO:0000256" key="2">
    <source>
        <dbReference type="ARBA" id="ARBA00001946"/>
    </source>
</evidence>
<dbReference type="GO" id="GO:0003723">
    <property type="term" value="F:RNA binding"/>
    <property type="evidence" value="ECO:0007669"/>
    <property type="project" value="UniProtKB-UniRule"/>
</dbReference>
<keyword evidence="11 14" id="KW-0255">Endonuclease</keyword>
<dbReference type="HAMAP" id="MF_00052_B">
    <property type="entry name" value="RNase_HII_B"/>
    <property type="match status" value="1"/>
</dbReference>
<dbReference type="GO" id="GO:0006298">
    <property type="term" value="P:mismatch repair"/>
    <property type="evidence" value="ECO:0007669"/>
    <property type="project" value="TreeGrafter"/>
</dbReference>
<proteinExistence type="inferred from homology"/>
<keyword evidence="12 14" id="KW-0378">Hydrolase</keyword>
<accession>A0A928HF72</accession>
<evidence type="ECO:0000256" key="7">
    <source>
        <dbReference type="ARBA" id="ARBA00019179"/>
    </source>
</evidence>
<evidence type="ECO:0000256" key="13">
    <source>
        <dbReference type="ARBA" id="ARBA00023211"/>
    </source>
</evidence>
<keyword evidence="10 14" id="KW-0479">Metal-binding</keyword>
<dbReference type="Proteomes" id="UP000725649">
    <property type="component" value="Unassembled WGS sequence"/>
</dbReference>
<feature type="domain" description="RNase H type-2" evidence="17">
    <location>
        <begin position="19"/>
        <end position="212"/>
    </location>
</feature>
<comment type="cofactor">
    <cofactor evidence="14 15">
        <name>Mn(2+)</name>
        <dbReference type="ChEBI" id="CHEBI:29035"/>
    </cofactor>
    <cofactor evidence="14 15">
        <name>Mg(2+)</name>
        <dbReference type="ChEBI" id="CHEBI:18420"/>
    </cofactor>
    <text evidence="14 15">Manganese or magnesium. Binds 1 divalent metal ion per monomer in the absence of substrate. May bind a second metal ion after substrate binding.</text>
</comment>
<name>A0A928HF72_9BACT</name>
<protein>
    <recommendedName>
        <fullName evidence="7 14">Ribonuclease HII</fullName>
        <shortName evidence="14">RNase HII</shortName>
        <ecNumber evidence="6 14">3.1.26.4</ecNumber>
    </recommendedName>
</protein>
<dbReference type="AlphaFoldDB" id="A0A928HF72"/>
<dbReference type="InterPro" id="IPR001352">
    <property type="entry name" value="RNase_HII/HIII"/>
</dbReference>
<dbReference type="NCBIfam" id="NF000595">
    <property type="entry name" value="PRK00015.1-3"/>
    <property type="match status" value="1"/>
</dbReference>
<evidence type="ECO:0000256" key="8">
    <source>
        <dbReference type="ARBA" id="ARBA00022490"/>
    </source>
</evidence>
<keyword evidence="9 14" id="KW-0540">Nuclease</keyword>